<dbReference type="KEGG" id="tcc:18602376"/>
<protein>
    <submittedName>
        <fullName evidence="2">Uncharacterized protein LOC18602376 isoform X1</fullName>
    </submittedName>
</protein>
<evidence type="ECO:0000313" key="1">
    <source>
        <dbReference type="Proteomes" id="UP000694886"/>
    </source>
</evidence>
<accession>A0AB32W6W0</accession>
<gene>
    <name evidence="2" type="primary">LOC18602376</name>
</gene>
<evidence type="ECO:0000313" key="2">
    <source>
        <dbReference type="RefSeq" id="XP_017974405.1"/>
    </source>
</evidence>
<reference evidence="2" key="2">
    <citation type="submission" date="2025-08" db="UniProtKB">
        <authorList>
            <consortium name="RefSeq"/>
        </authorList>
    </citation>
    <scope>IDENTIFICATION</scope>
</reference>
<dbReference type="AlphaFoldDB" id="A0AB32W6W0"/>
<dbReference type="InterPro" id="IPR005215">
    <property type="entry name" value="Trig_fac"/>
</dbReference>
<dbReference type="PANTHER" id="PTHR30560:SF4">
    <property type="entry name" value="OS01G0894700 PROTEIN"/>
    <property type="match status" value="1"/>
</dbReference>
<proteinExistence type="predicted"/>
<dbReference type="Gramene" id="Tc04v2_t013520.3">
    <property type="protein sequence ID" value="Tc04v2_p013520.3"/>
    <property type="gene ID" value="Tc04v2_g013520"/>
</dbReference>
<dbReference type="Proteomes" id="UP000694886">
    <property type="component" value="Chromosome 4"/>
</dbReference>
<sequence>MASTTLTTISSNFQQLHSPRVSFSSCWCFNRSLKFQYNRKILSHRVVTYVREPISAFASGLEASISDADDNVISLKDARIVVESRDKNKIQLRVDVSGIET</sequence>
<name>A0AB32W6W0_THECC</name>
<dbReference type="RefSeq" id="XP_017974405.1">
    <property type="nucleotide sequence ID" value="XM_018118916.1"/>
</dbReference>
<dbReference type="PANTHER" id="PTHR30560">
    <property type="entry name" value="TRIGGER FACTOR CHAPERONE AND PEPTIDYL-PROLYL CIS/TRANS ISOMERASE"/>
    <property type="match status" value="1"/>
</dbReference>
<reference evidence="1" key="1">
    <citation type="journal article" date="1997" name="Nucleic Acids Res.">
        <title>tRNAscan-SE: a program for improved detection of transfer RNA genes in genomic sequence.</title>
        <authorList>
            <person name="Lowe T.M."/>
            <person name="Eddy S.R."/>
        </authorList>
    </citation>
    <scope>NUCLEOTIDE SEQUENCE [LARGE SCALE GENOMIC DNA]</scope>
    <source>
        <strain evidence="1">r\B97-61/B2</strain>
    </source>
</reference>
<dbReference type="GeneID" id="18602376"/>
<dbReference type="GO" id="GO:0015031">
    <property type="term" value="P:protein transport"/>
    <property type="evidence" value="ECO:0007669"/>
    <property type="project" value="InterPro"/>
</dbReference>
<organism evidence="1 2">
    <name type="scientific">Theobroma cacao</name>
    <name type="common">Cacao</name>
    <name type="synonym">Cocoa</name>
    <dbReference type="NCBI Taxonomy" id="3641"/>
    <lineage>
        <taxon>Eukaryota</taxon>
        <taxon>Viridiplantae</taxon>
        <taxon>Streptophyta</taxon>
        <taxon>Embryophyta</taxon>
        <taxon>Tracheophyta</taxon>
        <taxon>Spermatophyta</taxon>
        <taxon>Magnoliopsida</taxon>
        <taxon>eudicotyledons</taxon>
        <taxon>Gunneridae</taxon>
        <taxon>Pentapetalae</taxon>
        <taxon>rosids</taxon>
        <taxon>malvids</taxon>
        <taxon>Malvales</taxon>
        <taxon>Malvaceae</taxon>
        <taxon>Byttnerioideae</taxon>
        <taxon>Theobroma</taxon>
    </lineage>
</organism>